<feature type="region of interest" description="Disordered" evidence="1">
    <location>
        <begin position="1"/>
        <end position="25"/>
    </location>
</feature>
<evidence type="ECO:0000313" key="3">
    <source>
        <dbReference type="Proteomes" id="UP001501371"/>
    </source>
</evidence>
<protein>
    <submittedName>
        <fullName evidence="2">Uncharacterized protein</fullName>
    </submittedName>
</protein>
<organism evidence="2 3">
    <name type="scientific">Streptomyces hebeiensis</name>
    <dbReference type="NCBI Taxonomy" id="229486"/>
    <lineage>
        <taxon>Bacteria</taxon>
        <taxon>Bacillati</taxon>
        <taxon>Actinomycetota</taxon>
        <taxon>Actinomycetes</taxon>
        <taxon>Kitasatosporales</taxon>
        <taxon>Streptomycetaceae</taxon>
        <taxon>Streptomyces</taxon>
    </lineage>
</organism>
<dbReference type="Proteomes" id="UP001501371">
    <property type="component" value="Unassembled WGS sequence"/>
</dbReference>
<gene>
    <name evidence="2" type="ORF">GCM10009654_32660</name>
</gene>
<comment type="caution">
    <text evidence="2">The sequence shown here is derived from an EMBL/GenBank/DDBJ whole genome shotgun (WGS) entry which is preliminary data.</text>
</comment>
<proteinExistence type="predicted"/>
<dbReference type="EMBL" id="BAAAKV010000027">
    <property type="protein sequence ID" value="GAA1172898.1"/>
    <property type="molecule type" value="Genomic_DNA"/>
</dbReference>
<sequence>MEQAGAPIAAVRDDCGPADGGLRTGKLPRLASVAVARDRSADGDDESGTGVDDDLVVGRVPVVPRLLDDRTIPRGRRVPR</sequence>
<evidence type="ECO:0000313" key="2">
    <source>
        <dbReference type="EMBL" id="GAA1172898.1"/>
    </source>
</evidence>
<keyword evidence="3" id="KW-1185">Reference proteome</keyword>
<reference evidence="2 3" key="1">
    <citation type="journal article" date="2019" name="Int. J. Syst. Evol. Microbiol.">
        <title>The Global Catalogue of Microorganisms (GCM) 10K type strain sequencing project: providing services to taxonomists for standard genome sequencing and annotation.</title>
        <authorList>
            <consortium name="The Broad Institute Genomics Platform"/>
            <consortium name="The Broad Institute Genome Sequencing Center for Infectious Disease"/>
            <person name="Wu L."/>
            <person name="Ma J."/>
        </authorList>
    </citation>
    <scope>NUCLEOTIDE SEQUENCE [LARGE SCALE GENOMIC DNA]</scope>
    <source>
        <strain evidence="2 3">JCM 12696</strain>
    </source>
</reference>
<name>A0ABN1UW50_9ACTN</name>
<evidence type="ECO:0000256" key="1">
    <source>
        <dbReference type="SAM" id="MobiDB-lite"/>
    </source>
</evidence>
<accession>A0ABN1UW50</accession>